<evidence type="ECO:0000256" key="10">
    <source>
        <dbReference type="ARBA" id="ARBA00024479"/>
    </source>
</evidence>
<evidence type="ECO:0000256" key="4">
    <source>
        <dbReference type="ARBA" id="ARBA00018070"/>
    </source>
</evidence>
<protein>
    <recommendedName>
        <fullName evidence="4">Autophagy-related protein 2</fullName>
    </recommendedName>
</protein>
<evidence type="ECO:0000256" key="13">
    <source>
        <dbReference type="SAM" id="MobiDB-lite"/>
    </source>
</evidence>
<gene>
    <name evidence="14" type="ORF">DAKH74_054750</name>
</gene>
<evidence type="ECO:0000256" key="8">
    <source>
        <dbReference type="ARBA" id="ARBA00023055"/>
    </source>
</evidence>
<comment type="catalytic activity">
    <reaction evidence="10">
        <text>a 1,2-diacyl-sn-glycero-3-phospho-L-serine(in) = a 1,2-diacyl-sn-glycero-3-phospho-L-serine(out)</text>
        <dbReference type="Rhea" id="RHEA:38663"/>
        <dbReference type="ChEBI" id="CHEBI:57262"/>
    </reaction>
</comment>
<dbReference type="GO" id="GO:0061723">
    <property type="term" value="P:glycophagy"/>
    <property type="evidence" value="ECO:0007669"/>
    <property type="project" value="TreeGrafter"/>
</dbReference>
<sequence>MAFGWSQNIQRRLLLYVLQQISLFSNLDLSNINVSLGTSSSFNFQDIDLDVSDIDIPYITVESGGVAQLHLDLTVSGGLDITGDGLTFDVILREITDNGIESSVFSSSVPNFLAKSMHDLTTSVINFSNDEHLRIPIDEISSESDTDESNSEDDVSNKPDNNNIDKNSEQKSKPTKLQSMRNTVLSTILSKLTLDLSNISVNYLDKSNSCAYTIHVDHIKLSTTEDRIRHVIVGKITISHEATKEGTQANETSENNIPEDNTESSFFSKATASSVYMSAHEFQTSSNYTPSSTMPIASQQEETPEVTKIELLSLNDISISFRGLTSVDDINLHDICVDIADIDLYLNHITNYTSSTLRQILQTVYKHANSSTTEERIIPENNLKNLTDIKNSDAYQRFEKKQRVDFDNTLSYIDMKKITIHISDDISLELLKNNINRLVDGSFFCEVSTLNISGRDITISKHPSPFLRIKLSSNIIDIEFPTAINLTFSGDSLVHILHCYNDFNNFWTHTTVRNKTSRHTRSSKVKDKTRHLKLKTEDLSLSLKVSDYKLTILADPICYHSQQSEIEVPGLRLIKHDNITAFEFLTLSSIKFKTHDIPIEVQGMNENFSPNLVTSKLSCRIKSISTKASLPFLRNISRDIQPIIASVRNQIVETENTTNKHVVSLKRSQYMRKSVRILNTSGILYRKSSQASIIVKCETFKFKISEIFPDSNFGTLKGHLGNINIFVLEGSNEVIIDSSSIALERHRTKGDKQHILHAIDINDSVDAKLFACIKKAKTGWHLTCSFKNVNLNYHLSWRKYFKSSNTQENPKSESQLFVENTETIASIDQTGFVVDVKFNDSSVLLLPFRLKAGLLILVDQLTLTYDNGASSSTGVAKTASILLIDDVGNRKVPSATNLDKSRSLLTFYSLQGFSMVGKLNIFKFETKHLSAYLDMAINCDTAEFSLCADSQHTLTQVIIDLKYPETFPDNKKFNAETFEPADIFKNIDMDFLNTRHDMSETKLFHKENGSLNPVESFLDRSDMFKAKPDTMSQITESSQGGSSNANSISFDEDYIDKLRNLTIPRETDEQSEISEGEMDKDEETLLLKLKARIKRADIKLYDGYDWKYSRKTIKTSYSNMSSLDGIKNMPNENTHSNSEEETRLNPGVSVFDSIFISPEMIKNGDSKEVKNERPSDVTTATTQKPSPINLRPSKFYQLLAQLTEMDITFKSYDSAVPTSDQSRKQCGILNNLELLVTKAEIIDNVPTSSWNKFLTEMHRGTANKHNRMIKLSFMMTRPLDYLEAVDYRFDLSVAPLRLHLDQDAVDFLIRFLEFKDPRFALIDEYPEIPFVDRFHLSPIKVSIDYKPKAVDYAKLRSGHTSELMNFVTLEGAHATLKEITLHGLNGFRELSDHLKNKWTPDILQHQLGGVIGGISPIKSFFTLGSEVKTFVTVLLSDYRSGNEMSSSLKNNGNIFLKTATGDFIKLGVKMSSGTQAVLEAAEQRLGGQGINGRLEQDVNYEKIVAEDQLVGGTNPRVHDHEPAAIIIEENDGNDTPPRVVSLYADQPLDVHAGLEEAYRSLEKHMNIAYDAVWKAHDEWEGDPMQGPRAAAVAVMKTAPIAIIRPLIGVTEAVSKTFQGLTNQIDKRNITEMQDKYKSGPRRQ</sequence>
<dbReference type="GO" id="GO:0043495">
    <property type="term" value="F:protein-membrane adaptor activity"/>
    <property type="evidence" value="ECO:0007669"/>
    <property type="project" value="TreeGrafter"/>
</dbReference>
<dbReference type="Pfam" id="PF13329">
    <property type="entry name" value="ATG2_CAD"/>
    <property type="match status" value="2"/>
</dbReference>
<evidence type="ECO:0000256" key="6">
    <source>
        <dbReference type="ARBA" id="ARBA00022824"/>
    </source>
</evidence>
<accession>A0AAV5S9H0</accession>
<evidence type="ECO:0000256" key="9">
    <source>
        <dbReference type="ARBA" id="ARBA00023136"/>
    </source>
</evidence>
<proteinExistence type="inferred from homology"/>
<dbReference type="GO" id="GO:0061709">
    <property type="term" value="P:reticulophagy"/>
    <property type="evidence" value="ECO:0007669"/>
    <property type="project" value="TreeGrafter"/>
</dbReference>
<comment type="subcellular location">
    <subcellularLocation>
        <location evidence="1">Endoplasmic reticulum membrane</location>
        <topology evidence="1">Peripheral membrane protein</topology>
    </subcellularLocation>
    <subcellularLocation>
        <location evidence="2">Preautophagosomal structure membrane</location>
        <topology evidence="2">Peripheral membrane protein</topology>
    </subcellularLocation>
</comment>
<keyword evidence="8" id="KW-0445">Lipid transport</keyword>
<dbReference type="Proteomes" id="UP001377567">
    <property type="component" value="Unassembled WGS sequence"/>
</dbReference>
<evidence type="ECO:0000256" key="1">
    <source>
        <dbReference type="ARBA" id="ARBA00004406"/>
    </source>
</evidence>
<comment type="similarity">
    <text evidence="3">Belongs to the ATG2 family.</text>
</comment>
<evidence type="ECO:0000256" key="2">
    <source>
        <dbReference type="ARBA" id="ARBA00004623"/>
    </source>
</evidence>
<dbReference type="InterPro" id="IPR026849">
    <property type="entry name" value="ATG2"/>
</dbReference>
<keyword evidence="9" id="KW-0472">Membrane</keyword>
<dbReference type="GO" id="GO:0032266">
    <property type="term" value="F:phosphatidylinositol-3-phosphate binding"/>
    <property type="evidence" value="ECO:0007669"/>
    <property type="project" value="TreeGrafter"/>
</dbReference>
<evidence type="ECO:0000256" key="5">
    <source>
        <dbReference type="ARBA" id="ARBA00022448"/>
    </source>
</evidence>
<evidence type="ECO:0000256" key="3">
    <source>
        <dbReference type="ARBA" id="ARBA00009714"/>
    </source>
</evidence>
<dbReference type="EMBL" id="BTGD01000025">
    <property type="protein sequence ID" value="GMM58858.1"/>
    <property type="molecule type" value="Genomic_DNA"/>
</dbReference>
<evidence type="ECO:0000256" key="11">
    <source>
        <dbReference type="ARBA" id="ARBA00024615"/>
    </source>
</evidence>
<feature type="compositionally biased region" description="Polar residues" evidence="13">
    <location>
        <begin position="1176"/>
        <end position="1186"/>
    </location>
</feature>
<keyword evidence="5" id="KW-0813">Transport</keyword>
<comment type="catalytic activity">
    <reaction evidence="11">
        <text>a 1,2-diacyl-sn-glycero-3-phosphoethanolamine(in) = a 1,2-diacyl-sn-glycero-3-phosphoethanolamine(out)</text>
        <dbReference type="Rhea" id="RHEA:38895"/>
        <dbReference type="ChEBI" id="CHEBI:64612"/>
    </reaction>
</comment>
<organism evidence="14 15">
    <name type="scientific">Maudiozyma humilis</name>
    <name type="common">Sour dough yeast</name>
    <name type="synonym">Kazachstania humilis</name>
    <dbReference type="NCBI Taxonomy" id="51915"/>
    <lineage>
        <taxon>Eukaryota</taxon>
        <taxon>Fungi</taxon>
        <taxon>Dikarya</taxon>
        <taxon>Ascomycota</taxon>
        <taxon>Saccharomycotina</taxon>
        <taxon>Saccharomycetes</taxon>
        <taxon>Saccharomycetales</taxon>
        <taxon>Saccharomycetaceae</taxon>
        <taxon>Maudiozyma</taxon>
    </lineage>
</organism>
<dbReference type="GO" id="GO:0034727">
    <property type="term" value="P:piecemeal microautophagy of the nucleus"/>
    <property type="evidence" value="ECO:0007669"/>
    <property type="project" value="TreeGrafter"/>
</dbReference>
<dbReference type="PANTHER" id="PTHR13190:SF1">
    <property type="entry name" value="AUTOPHAGY-RELATED 2, ISOFORM A"/>
    <property type="match status" value="1"/>
</dbReference>
<feature type="compositionally biased region" description="Polar residues" evidence="13">
    <location>
        <begin position="245"/>
        <end position="263"/>
    </location>
</feature>
<feature type="region of interest" description="Disordered" evidence="13">
    <location>
        <begin position="244"/>
        <end position="263"/>
    </location>
</feature>
<feature type="compositionally biased region" description="Acidic residues" evidence="13">
    <location>
        <begin position="140"/>
        <end position="154"/>
    </location>
</feature>
<keyword evidence="15" id="KW-1185">Reference proteome</keyword>
<dbReference type="PANTHER" id="PTHR13190">
    <property type="entry name" value="AUTOPHAGY-RELATED 2, ISOFORM A"/>
    <property type="match status" value="1"/>
</dbReference>
<dbReference type="GO" id="GO:0061908">
    <property type="term" value="C:phagophore"/>
    <property type="evidence" value="ECO:0007669"/>
    <property type="project" value="TreeGrafter"/>
</dbReference>
<comment type="catalytic activity">
    <reaction evidence="12">
        <text>a 1,2-diacyl-sn-glycero-3-phosphocholine(in) = a 1,2-diacyl-sn-glycero-3-phosphocholine(out)</text>
        <dbReference type="Rhea" id="RHEA:38571"/>
        <dbReference type="ChEBI" id="CHEBI:57643"/>
    </reaction>
</comment>
<feature type="region of interest" description="Disordered" evidence="13">
    <location>
        <begin position="1162"/>
        <end position="1186"/>
    </location>
</feature>
<evidence type="ECO:0000313" key="15">
    <source>
        <dbReference type="Proteomes" id="UP001377567"/>
    </source>
</evidence>
<reference evidence="14 15" key="1">
    <citation type="journal article" date="2023" name="Elife">
        <title>Identification of key yeast species and microbe-microbe interactions impacting larval growth of Drosophila in the wild.</title>
        <authorList>
            <person name="Mure A."/>
            <person name="Sugiura Y."/>
            <person name="Maeda R."/>
            <person name="Honda K."/>
            <person name="Sakurai N."/>
            <person name="Takahashi Y."/>
            <person name="Watada M."/>
            <person name="Katoh T."/>
            <person name="Gotoh A."/>
            <person name="Gotoh Y."/>
            <person name="Taniguchi I."/>
            <person name="Nakamura K."/>
            <person name="Hayashi T."/>
            <person name="Katayama T."/>
            <person name="Uemura T."/>
            <person name="Hattori Y."/>
        </authorList>
    </citation>
    <scope>NUCLEOTIDE SEQUENCE [LARGE SCALE GENOMIC DNA]</scope>
    <source>
        <strain evidence="14 15">KH-74</strain>
    </source>
</reference>
<evidence type="ECO:0000256" key="7">
    <source>
        <dbReference type="ARBA" id="ARBA00023006"/>
    </source>
</evidence>
<name>A0AAV5S9H0_MAUHU</name>
<evidence type="ECO:0000256" key="12">
    <source>
        <dbReference type="ARBA" id="ARBA00024631"/>
    </source>
</evidence>
<evidence type="ECO:0000313" key="14">
    <source>
        <dbReference type="EMBL" id="GMM58858.1"/>
    </source>
</evidence>
<keyword evidence="6" id="KW-0256">Endoplasmic reticulum</keyword>
<feature type="compositionally biased region" description="Basic and acidic residues" evidence="13">
    <location>
        <begin position="1162"/>
        <end position="1175"/>
    </location>
</feature>
<dbReference type="GO" id="GO:0000422">
    <property type="term" value="P:autophagy of mitochondrion"/>
    <property type="evidence" value="ECO:0007669"/>
    <property type="project" value="TreeGrafter"/>
</dbReference>
<feature type="region of interest" description="Disordered" evidence="13">
    <location>
        <begin position="139"/>
        <end position="179"/>
    </location>
</feature>
<dbReference type="GO" id="GO:0034045">
    <property type="term" value="C:phagophore assembly site membrane"/>
    <property type="evidence" value="ECO:0007669"/>
    <property type="project" value="UniProtKB-SubCell"/>
</dbReference>
<dbReference type="GO" id="GO:0005789">
    <property type="term" value="C:endoplasmic reticulum membrane"/>
    <property type="evidence" value="ECO:0007669"/>
    <property type="project" value="UniProtKB-SubCell"/>
</dbReference>
<dbReference type="GO" id="GO:0006869">
    <property type="term" value="P:lipid transport"/>
    <property type="evidence" value="ECO:0007669"/>
    <property type="project" value="UniProtKB-KW"/>
</dbReference>
<dbReference type="GO" id="GO:0000045">
    <property type="term" value="P:autophagosome assembly"/>
    <property type="evidence" value="ECO:0007669"/>
    <property type="project" value="TreeGrafter"/>
</dbReference>
<feature type="region of interest" description="Disordered" evidence="13">
    <location>
        <begin position="1124"/>
        <end position="1143"/>
    </location>
</feature>
<keyword evidence="7" id="KW-0072">Autophagy</keyword>
<comment type="caution">
    <text evidence="14">The sequence shown here is derived from an EMBL/GenBank/DDBJ whole genome shotgun (WGS) entry which is preliminary data.</text>
</comment>